<keyword evidence="3" id="KW-1185">Reference proteome</keyword>
<evidence type="ECO:0000313" key="2">
    <source>
        <dbReference type="EMBL" id="KAF8889758.1"/>
    </source>
</evidence>
<reference evidence="2" key="1">
    <citation type="submission" date="2020-11" db="EMBL/GenBank/DDBJ databases">
        <authorList>
            <consortium name="DOE Joint Genome Institute"/>
            <person name="Ahrendt S."/>
            <person name="Riley R."/>
            <person name="Andreopoulos W."/>
            <person name="LaButti K."/>
            <person name="Pangilinan J."/>
            <person name="Ruiz-duenas F.J."/>
            <person name="Barrasa J.M."/>
            <person name="Sanchez-Garcia M."/>
            <person name="Camarero S."/>
            <person name="Miyauchi S."/>
            <person name="Serrano A."/>
            <person name="Linde D."/>
            <person name="Babiker R."/>
            <person name="Drula E."/>
            <person name="Ayuso-Fernandez I."/>
            <person name="Pacheco R."/>
            <person name="Padilla G."/>
            <person name="Ferreira P."/>
            <person name="Barriuso J."/>
            <person name="Kellner H."/>
            <person name="Castanera R."/>
            <person name="Alfaro M."/>
            <person name="Ramirez L."/>
            <person name="Pisabarro A.G."/>
            <person name="Kuo A."/>
            <person name="Tritt A."/>
            <person name="Lipzen A."/>
            <person name="He G."/>
            <person name="Yan M."/>
            <person name="Ng V."/>
            <person name="Cullen D."/>
            <person name="Martin F."/>
            <person name="Rosso M.-N."/>
            <person name="Henrissat B."/>
            <person name="Hibbett D."/>
            <person name="Martinez A.T."/>
            <person name="Grigoriev I.V."/>
        </authorList>
    </citation>
    <scope>NUCLEOTIDE SEQUENCE</scope>
    <source>
        <strain evidence="2">AH 44721</strain>
    </source>
</reference>
<evidence type="ECO:0000313" key="3">
    <source>
        <dbReference type="Proteomes" id="UP000724874"/>
    </source>
</evidence>
<dbReference type="AlphaFoldDB" id="A0A9P5TLJ7"/>
<organism evidence="2 3">
    <name type="scientific">Gymnopilus junonius</name>
    <name type="common">Spectacular rustgill mushroom</name>
    <name type="synonym">Gymnopilus spectabilis subsp. junonius</name>
    <dbReference type="NCBI Taxonomy" id="109634"/>
    <lineage>
        <taxon>Eukaryota</taxon>
        <taxon>Fungi</taxon>
        <taxon>Dikarya</taxon>
        <taxon>Basidiomycota</taxon>
        <taxon>Agaricomycotina</taxon>
        <taxon>Agaricomycetes</taxon>
        <taxon>Agaricomycetidae</taxon>
        <taxon>Agaricales</taxon>
        <taxon>Agaricineae</taxon>
        <taxon>Hymenogastraceae</taxon>
        <taxon>Gymnopilus</taxon>
    </lineage>
</organism>
<feature type="transmembrane region" description="Helical" evidence="1">
    <location>
        <begin position="50"/>
        <end position="71"/>
    </location>
</feature>
<proteinExistence type="predicted"/>
<keyword evidence="1" id="KW-0472">Membrane</keyword>
<dbReference type="EMBL" id="JADNYJ010000078">
    <property type="protein sequence ID" value="KAF8889758.1"/>
    <property type="molecule type" value="Genomic_DNA"/>
</dbReference>
<dbReference type="Proteomes" id="UP000724874">
    <property type="component" value="Unassembled WGS sequence"/>
</dbReference>
<comment type="caution">
    <text evidence="2">The sequence shown here is derived from an EMBL/GenBank/DDBJ whole genome shotgun (WGS) entry which is preliminary data.</text>
</comment>
<keyword evidence="1" id="KW-1133">Transmembrane helix</keyword>
<accession>A0A9P5TLJ7</accession>
<keyword evidence="1" id="KW-0812">Transmembrane</keyword>
<protein>
    <submittedName>
        <fullName evidence="2">Uncharacterized protein</fullName>
    </submittedName>
</protein>
<feature type="transmembrane region" description="Helical" evidence="1">
    <location>
        <begin position="12"/>
        <end position="38"/>
    </location>
</feature>
<name>A0A9P5TLJ7_GYMJU</name>
<sequence>MQGVPCTLFMQIQGSILISGTILSFCPIYCLMTVLFSLFRRSRRCASCKLLPVLGTLCDCSAIMLACALSAEPSHWPYHKVQPMLLPL</sequence>
<evidence type="ECO:0000256" key="1">
    <source>
        <dbReference type="SAM" id="Phobius"/>
    </source>
</evidence>
<gene>
    <name evidence="2" type="ORF">CPB84DRAFT_1785324</name>
</gene>